<evidence type="ECO:0000313" key="6">
    <source>
        <dbReference type="Proteomes" id="UP000054047"/>
    </source>
</evidence>
<evidence type="ECO:0000256" key="3">
    <source>
        <dbReference type="SAM" id="SignalP"/>
    </source>
</evidence>
<dbReference type="Proteomes" id="UP000054047">
    <property type="component" value="Unassembled WGS sequence"/>
</dbReference>
<evidence type="ECO:0000256" key="1">
    <source>
        <dbReference type="ARBA" id="ARBA00001917"/>
    </source>
</evidence>
<dbReference type="GO" id="GO:0003973">
    <property type="term" value="F:(S)-2-hydroxy-acid oxidase activity"/>
    <property type="evidence" value="ECO:0007669"/>
    <property type="project" value="TreeGrafter"/>
</dbReference>
<dbReference type="PANTHER" id="PTHR10578:SF149">
    <property type="entry name" value="2-HYDROXYACID OXIDASE 2"/>
    <property type="match status" value="1"/>
</dbReference>
<dbReference type="InterPro" id="IPR000262">
    <property type="entry name" value="FMN-dep_DH"/>
</dbReference>
<feature type="domain" description="FMN-dependent dehydrogenase" evidence="4">
    <location>
        <begin position="73"/>
        <end position="128"/>
    </location>
</feature>
<feature type="non-terminal residue" evidence="5">
    <location>
        <position position="1"/>
    </location>
</feature>
<gene>
    <name evidence="5" type="ORF">ANCDUO_20634</name>
</gene>
<name>A0A0C2CHK7_9BILA</name>
<keyword evidence="3" id="KW-0732">Signal</keyword>
<sequence length="138" mass="15328">TKGYISTEALQPFIRILFILLGSAPTIMASNKNHGSAPTLMSSNKNQGAAPTLTSSNKKQLLTTDDFRAEAALKLKKPARDYYNGGSNEELTLARNESAFRRLLIRPRCLRDVSEVDTSVEWYGEKFSSSDVLLICER</sequence>
<dbReference type="EMBL" id="KN754148">
    <property type="protein sequence ID" value="KIH49292.1"/>
    <property type="molecule type" value="Genomic_DNA"/>
</dbReference>
<accession>A0A0C2CHK7</accession>
<dbReference type="OrthoDB" id="25826at2759"/>
<dbReference type="SUPFAM" id="SSF51395">
    <property type="entry name" value="FMN-linked oxidoreductases"/>
    <property type="match status" value="1"/>
</dbReference>
<dbReference type="Gene3D" id="3.20.20.70">
    <property type="entry name" value="Aldolase class I"/>
    <property type="match status" value="1"/>
</dbReference>
<dbReference type="GO" id="GO:0005782">
    <property type="term" value="C:peroxisomal matrix"/>
    <property type="evidence" value="ECO:0007669"/>
    <property type="project" value="TreeGrafter"/>
</dbReference>
<evidence type="ECO:0000259" key="4">
    <source>
        <dbReference type="Pfam" id="PF01070"/>
    </source>
</evidence>
<feature type="signal peptide" evidence="3">
    <location>
        <begin position="1"/>
        <end position="29"/>
    </location>
</feature>
<dbReference type="Pfam" id="PF01070">
    <property type="entry name" value="FMN_dh"/>
    <property type="match status" value="1"/>
</dbReference>
<feature type="chain" id="PRO_5002146678" description="FMN-dependent dehydrogenase domain-containing protein" evidence="3">
    <location>
        <begin position="30"/>
        <end position="138"/>
    </location>
</feature>
<evidence type="ECO:0000256" key="2">
    <source>
        <dbReference type="SAM" id="MobiDB-lite"/>
    </source>
</evidence>
<evidence type="ECO:0000313" key="5">
    <source>
        <dbReference type="EMBL" id="KIH49292.1"/>
    </source>
</evidence>
<protein>
    <recommendedName>
        <fullName evidence="4">FMN-dependent dehydrogenase domain-containing protein</fullName>
    </recommendedName>
</protein>
<keyword evidence="6" id="KW-1185">Reference proteome</keyword>
<dbReference type="PANTHER" id="PTHR10578">
    <property type="entry name" value="S -2-HYDROXY-ACID OXIDASE-RELATED"/>
    <property type="match status" value="1"/>
</dbReference>
<dbReference type="InterPro" id="IPR013785">
    <property type="entry name" value="Aldolase_TIM"/>
</dbReference>
<feature type="region of interest" description="Disordered" evidence="2">
    <location>
        <begin position="34"/>
        <end position="56"/>
    </location>
</feature>
<reference evidence="5 6" key="1">
    <citation type="submission" date="2013-12" db="EMBL/GenBank/DDBJ databases">
        <title>Draft genome of the parsitic nematode Ancylostoma duodenale.</title>
        <authorList>
            <person name="Mitreva M."/>
        </authorList>
    </citation>
    <scope>NUCLEOTIDE SEQUENCE [LARGE SCALE GENOMIC DNA]</scope>
    <source>
        <strain evidence="5 6">Zhejiang</strain>
    </source>
</reference>
<dbReference type="AlphaFoldDB" id="A0A0C2CHK7"/>
<comment type="cofactor">
    <cofactor evidence="1">
        <name>FMN</name>
        <dbReference type="ChEBI" id="CHEBI:58210"/>
    </cofactor>
</comment>
<dbReference type="GO" id="GO:0001561">
    <property type="term" value="P:fatty acid alpha-oxidation"/>
    <property type="evidence" value="ECO:0007669"/>
    <property type="project" value="TreeGrafter"/>
</dbReference>
<organism evidence="5 6">
    <name type="scientific">Ancylostoma duodenale</name>
    <dbReference type="NCBI Taxonomy" id="51022"/>
    <lineage>
        <taxon>Eukaryota</taxon>
        <taxon>Metazoa</taxon>
        <taxon>Ecdysozoa</taxon>
        <taxon>Nematoda</taxon>
        <taxon>Chromadorea</taxon>
        <taxon>Rhabditida</taxon>
        <taxon>Rhabditina</taxon>
        <taxon>Rhabditomorpha</taxon>
        <taxon>Strongyloidea</taxon>
        <taxon>Ancylostomatidae</taxon>
        <taxon>Ancylostomatinae</taxon>
        <taxon>Ancylostoma</taxon>
    </lineage>
</organism>
<proteinExistence type="predicted"/>